<dbReference type="EMBL" id="DPBP01000033">
    <property type="protein sequence ID" value="HCE17969.1"/>
    <property type="molecule type" value="Genomic_DNA"/>
</dbReference>
<keyword evidence="1" id="KW-0472">Membrane</keyword>
<evidence type="ECO:0000256" key="1">
    <source>
        <dbReference type="SAM" id="Phobius"/>
    </source>
</evidence>
<evidence type="ECO:0000313" key="2">
    <source>
        <dbReference type="EMBL" id="HCE17969.1"/>
    </source>
</evidence>
<comment type="caution">
    <text evidence="2">The sequence shown here is derived from an EMBL/GenBank/DDBJ whole genome shotgun (WGS) entry which is preliminary data.</text>
</comment>
<feature type="transmembrane region" description="Helical" evidence="1">
    <location>
        <begin position="181"/>
        <end position="198"/>
    </location>
</feature>
<feature type="transmembrane region" description="Helical" evidence="1">
    <location>
        <begin position="359"/>
        <end position="377"/>
    </location>
</feature>
<feature type="transmembrane region" description="Helical" evidence="1">
    <location>
        <begin position="279"/>
        <end position="297"/>
    </location>
</feature>
<proteinExistence type="predicted"/>
<feature type="transmembrane region" description="Helical" evidence="1">
    <location>
        <begin position="207"/>
        <end position="230"/>
    </location>
</feature>
<dbReference type="OrthoDB" id="7463529at2"/>
<keyword evidence="1" id="KW-1133">Transmembrane helix</keyword>
<feature type="transmembrane region" description="Helical" evidence="1">
    <location>
        <begin position="304"/>
        <end position="322"/>
    </location>
</feature>
<evidence type="ECO:0000313" key="3">
    <source>
        <dbReference type="Proteomes" id="UP000264141"/>
    </source>
</evidence>
<name>A0A3D1JHB3_9CHLR</name>
<dbReference type="RefSeq" id="WP_062194526.1">
    <property type="nucleotide sequence ID" value="NZ_DF967965.1"/>
</dbReference>
<accession>A0A3D1JHB3</accession>
<feature type="transmembrane region" description="Helical" evidence="1">
    <location>
        <begin position="80"/>
        <end position="102"/>
    </location>
</feature>
<reference evidence="2 3" key="1">
    <citation type="journal article" date="2018" name="Nat. Biotechnol.">
        <title>A standardized bacterial taxonomy based on genome phylogeny substantially revises the tree of life.</title>
        <authorList>
            <person name="Parks D.H."/>
            <person name="Chuvochina M."/>
            <person name="Waite D.W."/>
            <person name="Rinke C."/>
            <person name="Skarshewski A."/>
            <person name="Chaumeil P.A."/>
            <person name="Hugenholtz P."/>
        </authorList>
    </citation>
    <scope>NUCLEOTIDE SEQUENCE [LARGE SCALE GENOMIC DNA]</scope>
    <source>
        <strain evidence="2">UBA8781</strain>
    </source>
</reference>
<protein>
    <recommendedName>
        <fullName evidence="4">Glycosyltransferase RgtA/B/C/D-like domain-containing protein</fullName>
    </recommendedName>
</protein>
<feature type="transmembrane region" description="Helical" evidence="1">
    <location>
        <begin position="55"/>
        <end position="74"/>
    </location>
</feature>
<evidence type="ECO:0008006" key="4">
    <source>
        <dbReference type="Google" id="ProtNLM"/>
    </source>
</evidence>
<dbReference type="Proteomes" id="UP000264141">
    <property type="component" value="Unassembled WGS sequence"/>
</dbReference>
<feature type="transmembrane region" description="Helical" evidence="1">
    <location>
        <begin position="328"/>
        <end position="347"/>
    </location>
</feature>
<keyword evidence="1" id="KW-0812">Transmembrane</keyword>
<feature type="transmembrane region" description="Helical" evidence="1">
    <location>
        <begin position="111"/>
        <end position="130"/>
    </location>
</feature>
<dbReference type="AlphaFoldDB" id="A0A3D1JHB3"/>
<gene>
    <name evidence="2" type="ORF">DEQ80_08930</name>
</gene>
<feature type="transmembrane region" description="Helical" evidence="1">
    <location>
        <begin position="136"/>
        <end position="152"/>
    </location>
</feature>
<feature type="transmembrane region" description="Helical" evidence="1">
    <location>
        <begin position="6"/>
        <end position="24"/>
    </location>
</feature>
<sequence length="527" mass="58462">MVKKDTALIGLFVLVILFGLMGDLGKIMTSLNRNEHMYITAGVLVSQDKVLYRDFAFLQMPYLPLLYAGLFKVFGLESYYLLTGKIVSFLALIAAGAAVFFLSKRVLSSRLLAFGLAALFVMNLTIVIPSREVSNYITPLALSLWAVYFFHLSLTSSRYARLLTGFSGFLVALAVGSRLTYLPIVLPFAIVLGLYSLGQKDGRLSVLVARLASFTAGLLIGWLPVIGFLFSDPTSFMFNNLGYHRLNTQWRFLTGYTDAMSLSSKIFFGVEIFLRPENLMLLIAIVLGGVFTIREAWLSKQVPYGLVLGSLLLITSLVMAVSPTPSFVQYYAQPVGLLYPLLVFSWSARADYLNSFRRITLFIMVMIVLMLNGSSQLESILQLSQREQWSGLLVRDLSIEIRNHLSTHTGCSAGKVATLSPLFALETGLSIYEELATGPFLYRVGDLLTPAERSYFIGTSPKTLSGLFDNDPPLAILTGFEAELEDPFVRYAEENDYRRVELSKNRGALFICPSCACTSSSKSMHRP</sequence>
<organism evidence="2 3">
    <name type="scientific">Anaerolinea thermolimosa</name>
    <dbReference type="NCBI Taxonomy" id="229919"/>
    <lineage>
        <taxon>Bacteria</taxon>
        <taxon>Bacillati</taxon>
        <taxon>Chloroflexota</taxon>
        <taxon>Anaerolineae</taxon>
        <taxon>Anaerolineales</taxon>
        <taxon>Anaerolineaceae</taxon>
        <taxon>Anaerolinea</taxon>
    </lineage>
</organism>